<evidence type="ECO:0000259" key="4">
    <source>
        <dbReference type="PROSITE" id="PS50001"/>
    </source>
</evidence>
<feature type="region of interest" description="Disordered" evidence="3">
    <location>
        <begin position="1"/>
        <end position="25"/>
    </location>
</feature>
<dbReference type="EMBL" id="JBHFQA010000024">
    <property type="protein sequence ID" value="KAL2077101.1"/>
    <property type="molecule type" value="Genomic_DNA"/>
</dbReference>
<dbReference type="SUPFAM" id="SSF50729">
    <property type="entry name" value="PH domain-like"/>
    <property type="match status" value="1"/>
</dbReference>
<dbReference type="PANTHER" id="PTHR16186:SF10">
    <property type="entry name" value="SIGNAL-TRANSDUCING ADAPTOR PROTEIN 1"/>
    <property type="match status" value="1"/>
</dbReference>
<dbReference type="Pfam" id="PF00017">
    <property type="entry name" value="SH2"/>
    <property type="match status" value="1"/>
</dbReference>
<proteinExistence type="predicted"/>
<dbReference type="InterPro" id="IPR000980">
    <property type="entry name" value="SH2"/>
</dbReference>
<comment type="caution">
    <text evidence="5">The sequence shown here is derived from an EMBL/GenBank/DDBJ whole genome shotgun (WGS) entry which is preliminary data.</text>
</comment>
<organism evidence="5 6">
    <name type="scientific">Coilia grayii</name>
    <name type="common">Gray's grenadier anchovy</name>
    <dbReference type="NCBI Taxonomy" id="363190"/>
    <lineage>
        <taxon>Eukaryota</taxon>
        <taxon>Metazoa</taxon>
        <taxon>Chordata</taxon>
        <taxon>Craniata</taxon>
        <taxon>Vertebrata</taxon>
        <taxon>Euteleostomi</taxon>
        <taxon>Actinopterygii</taxon>
        <taxon>Neopterygii</taxon>
        <taxon>Teleostei</taxon>
        <taxon>Clupei</taxon>
        <taxon>Clupeiformes</taxon>
        <taxon>Clupeoidei</taxon>
        <taxon>Engraulidae</taxon>
        <taxon>Coilinae</taxon>
        <taxon>Coilia</taxon>
    </lineage>
</organism>
<dbReference type="Proteomes" id="UP001591681">
    <property type="component" value="Unassembled WGS sequence"/>
</dbReference>
<gene>
    <name evidence="5" type="ORF">ACEWY4_026605</name>
</gene>
<keyword evidence="1 2" id="KW-0727">SH2 domain</keyword>
<feature type="domain" description="SH2" evidence="4">
    <location>
        <begin position="182"/>
        <end position="286"/>
    </location>
</feature>
<dbReference type="InterPro" id="IPR039111">
    <property type="entry name" value="STAP1/STAP2"/>
</dbReference>
<dbReference type="PROSITE" id="PS50001">
    <property type="entry name" value="SH2"/>
    <property type="match status" value="1"/>
</dbReference>
<name>A0ABD1IS97_9TELE</name>
<protein>
    <recommendedName>
        <fullName evidence="4">SH2 domain-containing protein</fullName>
    </recommendedName>
</protein>
<evidence type="ECO:0000256" key="1">
    <source>
        <dbReference type="ARBA" id="ARBA00022999"/>
    </source>
</evidence>
<evidence type="ECO:0000256" key="2">
    <source>
        <dbReference type="PROSITE-ProRule" id="PRU00191"/>
    </source>
</evidence>
<dbReference type="PANTHER" id="PTHR16186">
    <property type="entry name" value="SIGNAL-TRANSDUCING ADAPTOR PROTEIN-RELATED"/>
    <property type="match status" value="1"/>
</dbReference>
<reference evidence="5 6" key="1">
    <citation type="submission" date="2024-09" db="EMBL/GenBank/DDBJ databases">
        <title>A chromosome-level genome assembly of Gray's grenadier anchovy, Coilia grayii.</title>
        <authorList>
            <person name="Fu Z."/>
        </authorList>
    </citation>
    <scope>NUCLEOTIDE SEQUENCE [LARGE SCALE GENOMIC DNA]</scope>
    <source>
        <strain evidence="5">G4</strain>
        <tissue evidence="5">Muscle</tissue>
    </source>
</reference>
<dbReference type="Gene3D" id="2.30.29.30">
    <property type="entry name" value="Pleckstrin-homology domain (PH domain)/Phosphotyrosine-binding domain (PTB)"/>
    <property type="match status" value="1"/>
</dbReference>
<evidence type="ECO:0000313" key="5">
    <source>
        <dbReference type="EMBL" id="KAL2077101.1"/>
    </source>
</evidence>
<sequence>MQNPHSRTLERSPSPGLSQSASMAAPSRMIFKRRATATALPLYYSGMIQKKYTGEGGFRLYYGELRGSTLFFYSDEKQESYTEKLELHNLNSMVPVASYSTRVAPVYTLKFPKEEVQLKIDNPDTGELWRGYVLTVAKLDIPHDLQLLPGQIMMLEGVKDQEQQRRELQTGPPTPDTVQVEEYDDSLSIPTCFLGVSRDEAEDLLQKNPENGSIILRPATDKNNYSATTRQVFPSGPVIKNYKIVSCPDGGFTIQLDDPVTVPTLNAVVEYFTKETANQLKPFTPRAYDTRIGKIIPKYTISHTS</sequence>
<dbReference type="AlphaFoldDB" id="A0ABD1IS97"/>
<dbReference type="Gene3D" id="3.30.505.10">
    <property type="entry name" value="SH2 domain"/>
    <property type="match status" value="1"/>
</dbReference>
<dbReference type="SUPFAM" id="SSF55550">
    <property type="entry name" value="SH2 domain"/>
    <property type="match status" value="1"/>
</dbReference>
<dbReference type="InterPro" id="IPR036860">
    <property type="entry name" value="SH2_dom_sf"/>
</dbReference>
<keyword evidence="6" id="KW-1185">Reference proteome</keyword>
<evidence type="ECO:0000313" key="6">
    <source>
        <dbReference type="Proteomes" id="UP001591681"/>
    </source>
</evidence>
<dbReference type="InterPro" id="IPR011993">
    <property type="entry name" value="PH-like_dom_sf"/>
</dbReference>
<accession>A0ABD1IS97</accession>
<evidence type="ECO:0000256" key="3">
    <source>
        <dbReference type="SAM" id="MobiDB-lite"/>
    </source>
</evidence>